<dbReference type="PROSITE" id="PS50294">
    <property type="entry name" value="WD_REPEATS_REGION"/>
    <property type="match status" value="5"/>
</dbReference>
<evidence type="ECO:0000313" key="5">
    <source>
        <dbReference type="EMBL" id="PIA62251.1"/>
    </source>
</evidence>
<dbReference type="FunFam" id="2.130.10.10:FF:000775">
    <property type="entry name" value="BnaA09g28200D protein"/>
    <property type="match status" value="1"/>
</dbReference>
<feature type="repeat" description="WD" evidence="3">
    <location>
        <begin position="67"/>
        <end position="97"/>
    </location>
</feature>
<evidence type="ECO:0000256" key="3">
    <source>
        <dbReference type="PROSITE-ProRule" id="PRU00221"/>
    </source>
</evidence>
<dbReference type="InterPro" id="IPR015943">
    <property type="entry name" value="WD40/YVTN_repeat-like_dom_sf"/>
</dbReference>
<dbReference type="InParanoid" id="A0A2G5F2N3"/>
<dbReference type="CDD" id="cd00200">
    <property type="entry name" value="WD40"/>
    <property type="match status" value="1"/>
</dbReference>
<dbReference type="PRINTS" id="PR00320">
    <property type="entry name" value="GPROTEINBRPT"/>
</dbReference>
<accession>A0A2G5F2N3</accession>
<dbReference type="SUPFAM" id="SSF50978">
    <property type="entry name" value="WD40 repeat-like"/>
    <property type="match status" value="1"/>
</dbReference>
<feature type="repeat" description="WD" evidence="3">
    <location>
        <begin position="323"/>
        <end position="352"/>
    </location>
</feature>
<sequence length="414" mass="45271">MGINSSPLPCCSDEKSQSDSSHLLSDHSQSLCSQPSLPCVRSLASQSQSYQQQQQLSLTHHQCISTLTGHSSYVFSLSLSGKYLYSGSSTKEIRVWNHDPCNPDLIHHNNIVAIGDGGVKSIVISSNKLFSAHQDNKIRVWQIENDTNRKYKRLATLPTLSDRVAKLLPTNNYVQVRRHRKCTWVHHVDAVSALALSSDGSLLYSASWDRTFKIWRTSDYKCSESVSNAHEDAINAIALSNNGFVYTGSADKKIKVWKKFCGDKKHSLVDTLEKHQSGINALALSSDGSTLYSGACDQSIIVWEKNETGEAESESHMVVVGALGGHNKAILCLTMVSDLVCSGSADKTVRIWRRGAGRTYSCLAVLEGHRGPVKCLAAKADNSTNSSSTSSYIVYSGSLDCDIKGWQISVPLLT</sequence>
<proteinExistence type="predicted"/>
<dbReference type="InterPro" id="IPR045182">
    <property type="entry name" value="JINGUBANG-like"/>
</dbReference>
<evidence type="ECO:0000313" key="6">
    <source>
        <dbReference type="Proteomes" id="UP000230069"/>
    </source>
</evidence>
<feature type="repeat" description="WD" evidence="3">
    <location>
        <begin position="272"/>
        <end position="313"/>
    </location>
</feature>
<protein>
    <submittedName>
        <fullName evidence="5">Uncharacterized protein</fullName>
    </submittedName>
</protein>
<dbReference type="PROSITE" id="PS50082">
    <property type="entry name" value="WD_REPEATS_2"/>
    <property type="match status" value="5"/>
</dbReference>
<dbReference type="InterPro" id="IPR001680">
    <property type="entry name" value="WD40_rpt"/>
</dbReference>
<dbReference type="STRING" id="218851.A0A2G5F2N3"/>
<organism evidence="5 6">
    <name type="scientific">Aquilegia coerulea</name>
    <name type="common">Rocky mountain columbine</name>
    <dbReference type="NCBI Taxonomy" id="218851"/>
    <lineage>
        <taxon>Eukaryota</taxon>
        <taxon>Viridiplantae</taxon>
        <taxon>Streptophyta</taxon>
        <taxon>Embryophyta</taxon>
        <taxon>Tracheophyta</taxon>
        <taxon>Spermatophyta</taxon>
        <taxon>Magnoliopsida</taxon>
        <taxon>Ranunculales</taxon>
        <taxon>Ranunculaceae</taxon>
        <taxon>Thalictroideae</taxon>
        <taxon>Aquilegia</taxon>
    </lineage>
</organism>
<dbReference type="Gene3D" id="2.130.10.10">
    <property type="entry name" value="YVTN repeat-like/Quinoprotein amine dehydrogenase"/>
    <property type="match status" value="2"/>
</dbReference>
<dbReference type="PANTHER" id="PTHR22844">
    <property type="entry name" value="F-BOX AND WD40 DOMAIN PROTEIN"/>
    <property type="match status" value="1"/>
</dbReference>
<name>A0A2G5F2N3_AQUCA</name>
<dbReference type="Pfam" id="PF00400">
    <property type="entry name" value="WD40"/>
    <property type="match status" value="6"/>
</dbReference>
<gene>
    <name evidence="5" type="ORF">AQUCO_00200320v1</name>
</gene>
<dbReference type="SMART" id="SM00320">
    <property type="entry name" value="WD40"/>
    <property type="match status" value="7"/>
</dbReference>
<dbReference type="PANTHER" id="PTHR22844:SF387">
    <property type="entry name" value="F3I6.5 PROTEIN"/>
    <property type="match status" value="1"/>
</dbReference>
<keyword evidence="1 3" id="KW-0853">WD repeat</keyword>
<dbReference type="InterPro" id="IPR036322">
    <property type="entry name" value="WD40_repeat_dom_sf"/>
</dbReference>
<feature type="region of interest" description="Disordered" evidence="4">
    <location>
        <begin position="1"/>
        <end position="22"/>
    </location>
</feature>
<dbReference type="OrthoDB" id="674604at2759"/>
<feature type="repeat" description="WD" evidence="3">
    <location>
        <begin position="184"/>
        <end position="225"/>
    </location>
</feature>
<dbReference type="InterPro" id="IPR020472">
    <property type="entry name" value="WD40_PAC1"/>
</dbReference>
<feature type="repeat" description="WD" evidence="3">
    <location>
        <begin position="227"/>
        <end position="258"/>
    </location>
</feature>
<evidence type="ECO:0000256" key="4">
    <source>
        <dbReference type="SAM" id="MobiDB-lite"/>
    </source>
</evidence>
<evidence type="ECO:0000256" key="2">
    <source>
        <dbReference type="ARBA" id="ARBA00022737"/>
    </source>
</evidence>
<dbReference type="Proteomes" id="UP000230069">
    <property type="component" value="Unassembled WGS sequence"/>
</dbReference>
<reference evidence="5 6" key="1">
    <citation type="submission" date="2017-09" db="EMBL/GenBank/DDBJ databases">
        <title>WGS assembly of Aquilegia coerulea Goldsmith.</title>
        <authorList>
            <person name="Hodges S."/>
            <person name="Kramer E."/>
            <person name="Nordborg M."/>
            <person name="Tomkins J."/>
            <person name="Borevitz J."/>
            <person name="Derieg N."/>
            <person name="Yan J."/>
            <person name="Mihaltcheva S."/>
            <person name="Hayes R.D."/>
            <person name="Rokhsar D."/>
        </authorList>
    </citation>
    <scope>NUCLEOTIDE SEQUENCE [LARGE SCALE GENOMIC DNA]</scope>
    <source>
        <strain evidence="6">cv. Goldsmith</strain>
    </source>
</reference>
<dbReference type="EMBL" id="KZ305019">
    <property type="protein sequence ID" value="PIA62251.1"/>
    <property type="molecule type" value="Genomic_DNA"/>
</dbReference>
<evidence type="ECO:0000256" key="1">
    <source>
        <dbReference type="ARBA" id="ARBA00022574"/>
    </source>
</evidence>
<keyword evidence="2" id="KW-0677">Repeat</keyword>
<keyword evidence="6" id="KW-1185">Reference proteome</keyword>
<dbReference type="AlphaFoldDB" id="A0A2G5F2N3"/>